<reference evidence="2 3" key="1">
    <citation type="submission" date="2019-03" db="EMBL/GenBank/DDBJ databases">
        <title>Genomic Encyclopedia of Type Strains, Phase IV (KMG-IV): sequencing the most valuable type-strain genomes for metagenomic binning, comparative biology and taxonomic classification.</title>
        <authorList>
            <person name="Goeker M."/>
        </authorList>
    </citation>
    <scope>NUCLEOTIDE SEQUENCE [LARGE SCALE GENOMIC DNA]</scope>
    <source>
        <strain evidence="2 3">DSM 102940</strain>
    </source>
</reference>
<keyword evidence="3" id="KW-1185">Reference proteome</keyword>
<evidence type="ECO:0000313" key="3">
    <source>
        <dbReference type="Proteomes" id="UP000294919"/>
    </source>
</evidence>
<keyword evidence="1" id="KW-0472">Membrane</keyword>
<evidence type="ECO:0000313" key="2">
    <source>
        <dbReference type="EMBL" id="TCO75236.1"/>
    </source>
</evidence>
<dbReference type="Proteomes" id="UP000294919">
    <property type="component" value="Unassembled WGS sequence"/>
</dbReference>
<evidence type="ECO:0000256" key="1">
    <source>
        <dbReference type="SAM" id="Phobius"/>
    </source>
</evidence>
<comment type="caution">
    <text evidence="2">The sequence shown here is derived from an EMBL/GenBank/DDBJ whole genome shotgun (WGS) entry which is preliminary data.</text>
</comment>
<dbReference type="AlphaFoldDB" id="A0A4R2KVL1"/>
<proteinExistence type="predicted"/>
<gene>
    <name evidence="2" type="ORF">EV214_10973</name>
</gene>
<keyword evidence="1" id="KW-0812">Transmembrane</keyword>
<organism evidence="2 3">
    <name type="scientific">Marinisporobacter balticus</name>
    <dbReference type="NCBI Taxonomy" id="2018667"/>
    <lineage>
        <taxon>Bacteria</taxon>
        <taxon>Bacillati</taxon>
        <taxon>Bacillota</taxon>
        <taxon>Clostridia</taxon>
        <taxon>Peptostreptococcales</taxon>
        <taxon>Thermotaleaceae</taxon>
        <taxon>Marinisporobacter</taxon>
    </lineage>
</organism>
<accession>A0A4R2KVL1</accession>
<dbReference type="EMBL" id="SLWV01000009">
    <property type="protein sequence ID" value="TCO75236.1"/>
    <property type="molecule type" value="Genomic_DNA"/>
</dbReference>
<name>A0A4R2KVL1_9FIRM</name>
<keyword evidence="1" id="KW-1133">Transmembrane helix</keyword>
<feature type="transmembrane region" description="Helical" evidence="1">
    <location>
        <begin position="7"/>
        <end position="28"/>
    </location>
</feature>
<protein>
    <submittedName>
        <fullName evidence="2">Uncharacterized protein</fullName>
    </submittedName>
</protein>
<sequence length="29" mass="3224">MNQNTKKIVAITIAGMMVLSAFFTVFSIF</sequence>